<keyword evidence="2" id="KW-0812">Transmembrane</keyword>
<evidence type="ECO:0000256" key="1">
    <source>
        <dbReference type="SAM" id="MobiDB-lite"/>
    </source>
</evidence>
<reference evidence="3 4" key="1">
    <citation type="journal article" date="2019" name="G3 (Bethesda)">
        <title>Sequencing of a Wild Apple (Malus baccata) Genome Unravels the Differences Between Cultivated and Wild Apple Species Regarding Disease Resistance and Cold Tolerance.</title>
        <authorList>
            <person name="Chen X."/>
        </authorList>
    </citation>
    <scope>NUCLEOTIDE SEQUENCE [LARGE SCALE GENOMIC DNA]</scope>
    <source>
        <strain evidence="4">cv. Shandingzi</strain>
        <tissue evidence="3">Leaves</tissue>
    </source>
</reference>
<keyword evidence="4" id="KW-1185">Reference proteome</keyword>
<feature type="region of interest" description="Disordered" evidence="1">
    <location>
        <begin position="46"/>
        <end position="88"/>
    </location>
</feature>
<protein>
    <submittedName>
        <fullName evidence="3">Uncharacterized protein</fullName>
    </submittedName>
</protein>
<comment type="caution">
    <text evidence="3">The sequence shown here is derived from an EMBL/GenBank/DDBJ whole genome shotgun (WGS) entry which is preliminary data.</text>
</comment>
<gene>
    <name evidence="3" type="ORF">C1H46_013388</name>
</gene>
<organism evidence="3 4">
    <name type="scientific">Malus baccata</name>
    <name type="common">Siberian crab apple</name>
    <name type="synonym">Pyrus baccata</name>
    <dbReference type="NCBI Taxonomy" id="106549"/>
    <lineage>
        <taxon>Eukaryota</taxon>
        <taxon>Viridiplantae</taxon>
        <taxon>Streptophyta</taxon>
        <taxon>Embryophyta</taxon>
        <taxon>Tracheophyta</taxon>
        <taxon>Spermatophyta</taxon>
        <taxon>Magnoliopsida</taxon>
        <taxon>eudicotyledons</taxon>
        <taxon>Gunneridae</taxon>
        <taxon>Pentapetalae</taxon>
        <taxon>rosids</taxon>
        <taxon>fabids</taxon>
        <taxon>Rosales</taxon>
        <taxon>Rosaceae</taxon>
        <taxon>Amygdaloideae</taxon>
        <taxon>Maleae</taxon>
        <taxon>Malus</taxon>
    </lineage>
</organism>
<proteinExistence type="predicted"/>
<dbReference type="Proteomes" id="UP000315295">
    <property type="component" value="Unassembled WGS sequence"/>
</dbReference>
<feature type="compositionally biased region" description="Basic and acidic residues" evidence="1">
    <location>
        <begin position="78"/>
        <end position="88"/>
    </location>
</feature>
<name>A0A540MPX8_MALBA</name>
<dbReference type="EMBL" id="VIEB01000204">
    <property type="protein sequence ID" value="TQE00848.1"/>
    <property type="molecule type" value="Genomic_DNA"/>
</dbReference>
<keyword evidence="2" id="KW-1133">Transmembrane helix</keyword>
<keyword evidence="2" id="KW-0472">Membrane</keyword>
<evidence type="ECO:0000313" key="3">
    <source>
        <dbReference type="EMBL" id="TQE00848.1"/>
    </source>
</evidence>
<accession>A0A540MPX8</accession>
<feature type="transmembrane region" description="Helical" evidence="2">
    <location>
        <begin position="14"/>
        <end position="31"/>
    </location>
</feature>
<sequence length="88" mass="9868">MGPPNFNTGTGHNLTRSFFFFFFFLFSPLYLPTSSLGWRDLLPHATKSTTRSTSSSDDDKVNVTDDTMGPGKASQPWDLEKRGWSSTK</sequence>
<evidence type="ECO:0000256" key="2">
    <source>
        <dbReference type="SAM" id="Phobius"/>
    </source>
</evidence>
<evidence type="ECO:0000313" key="4">
    <source>
        <dbReference type="Proteomes" id="UP000315295"/>
    </source>
</evidence>
<dbReference type="AlphaFoldDB" id="A0A540MPX8"/>